<accession>A0A645F656</accession>
<dbReference type="InterPro" id="IPR008207">
    <property type="entry name" value="Sig_transdc_His_kin_Hpt_dom"/>
</dbReference>
<dbReference type="Gene3D" id="1.20.120.160">
    <property type="entry name" value="HPT domain"/>
    <property type="match status" value="1"/>
</dbReference>
<dbReference type="SUPFAM" id="SSF47226">
    <property type="entry name" value="Histidine-containing phosphotransfer domain, HPT domain"/>
    <property type="match status" value="1"/>
</dbReference>
<protein>
    <recommendedName>
        <fullName evidence="1">HPt domain-containing protein</fullName>
    </recommendedName>
</protein>
<name>A0A645F656_9ZZZZ</name>
<dbReference type="InterPro" id="IPR036641">
    <property type="entry name" value="HPT_dom_sf"/>
</dbReference>
<gene>
    <name evidence="2" type="ORF">SDC9_156649</name>
</gene>
<evidence type="ECO:0000313" key="2">
    <source>
        <dbReference type="EMBL" id="MPN09360.1"/>
    </source>
</evidence>
<dbReference type="GO" id="GO:0000160">
    <property type="term" value="P:phosphorelay signal transduction system"/>
    <property type="evidence" value="ECO:0007669"/>
    <property type="project" value="InterPro"/>
</dbReference>
<sequence>MENNKDNQKYPIPDLSYLRDMTDGDEESLKEVIAIFLDEAPRLMKLMKDSADSGDHDSLKFSTHKLITQLTYVGITSVIPDVKLINTGSSKMSDLKERVDRIIKVVEQSMIYLRTLI</sequence>
<comment type="caution">
    <text evidence="2">The sequence shown here is derived from an EMBL/GenBank/DDBJ whole genome shotgun (WGS) entry which is preliminary data.</text>
</comment>
<evidence type="ECO:0000259" key="1">
    <source>
        <dbReference type="PROSITE" id="PS50894"/>
    </source>
</evidence>
<dbReference type="PROSITE" id="PS50894">
    <property type="entry name" value="HPT"/>
    <property type="match status" value="1"/>
</dbReference>
<organism evidence="2">
    <name type="scientific">bioreactor metagenome</name>
    <dbReference type="NCBI Taxonomy" id="1076179"/>
    <lineage>
        <taxon>unclassified sequences</taxon>
        <taxon>metagenomes</taxon>
        <taxon>ecological metagenomes</taxon>
    </lineage>
</organism>
<feature type="domain" description="HPt" evidence="1">
    <location>
        <begin position="25"/>
        <end position="117"/>
    </location>
</feature>
<dbReference type="EMBL" id="VSSQ01055457">
    <property type="protein sequence ID" value="MPN09360.1"/>
    <property type="molecule type" value="Genomic_DNA"/>
</dbReference>
<reference evidence="2" key="1">
    <citation type="submission" date="2019-08" db="EMBL/GenBank/DDBJ databases">
        <authorList>
            <person name="Kucharzyk K."/>
            <person name="Murdoch R.W."/>
            <person name="Higgins S."/>
            <person name="Loffler F."/>
        </authorList>
    </citation>
    <scope>NUCLEOTIDE SEQUENCE</scope>
</reference>
<dbReference type="AlphaFoldDB" id="A0A645F656"/>
<proteinExistence type="predicted"/>